<evidence type="ECO:0000313" key="1">
    <source>
        <dbReference type="WBParaSite" id="HDID_0000089601-mRNA-1"/>
    </source>
</evidence>
<organism evidence="1">
    <name type="scientific">Hymenolepis diminuta</name>
    <name type="common">Rat tapeworm</name>
    <dbReference type="NCBI Taxonomy" id="6216"/>
    <lineage>
        <taxon>Eukaryota</taxon>
        <taxon>Metazoa</taxon>
        <taxon>Spiralia</taxon>
        <taxon>Lophotrochozoa</taxon>
        <taxon>Platyhelminthes</taxon>
        <taxon>Cestoda</taxon>
        <taxon>Eucestoda</taxon>
        <taxon>Cyclophyllidea</taxon>
        <taxon>Hymenolepididae</taxon>
        <taxon>Hymenolepis</taxon>
    </lineage>
</organism>
<sequence length="190" mass="21665">LLLQAPPVSIAIQNSGLSSLGGQVSGHTSIIHLDNKATTTIKRCDWLLNKLVYIYFLNAITRIKPRTNKPRKCLKIGVFTTGDLVLVRDFRIGHSWTSETGLKRRGNVTYDIRVNDIIWIRNRNQLRPRIAETGSTSASNSLYLLIDTFKLPANKSDKAHERTSEQQISCSKWARQKLSRLRMISKLWSY</sequence>
<accession>A0A0R3S9G9</accession>
<proteinExistence type="predicted"/>
<dbReference type="AlphaFoldDB" id="A0A0R3S9G9"/>
<reference evidence="1" key="1">
    <citation type="submission" date="2017-02" db="UniProtKB">
        <authorList>
            <consortium name="WormBaseParasite"/>
        </authorList>
    </citation>
    <scope>IDENTIFICATION</scope>
</reference>
<name>A0A0R3S9G9_HYMDI</name>
<dbReference type="WBParaSite" id="HDID_0000089601-mRNA-1">
    <property type="protein sequence ID" value="HDID_0000089601-mRNA-1"/>
    <property type="gene ID" value="HDID_0000089601"/>
</dbReference>
<protein>
    <submittedName>
        <fullName evidence="1">DUF5641 domain-containing protein</fullName>
    </submittedName>
</protein>